<dbReference type="GO" id="GO:0015293">
    <property type="term" value="F:symporter activity"/>
    <property type="evidence" value="ECO:0007669"/>
    <property type="project" value="UniProtKB-KW"/>
</dbReference>
<dbReference type="EMBL" id="DVML01000011">
    <property type="protein sequence ID" value="HIU22323.1"/>
    <property type="molecule type" value="Genomic_DNA"/>
</dbReference>
<dbReference type="SUPFAM" id="SSF118215">
    <property type="entry name" value="Proton glutamate symport protein"/>
    <property type="match status" value="1"/>
</dbReference>
<proteinExistence type="predicted"/>
<organism evidence="8 9">
    <name type="scientific">Candidatus Fimihabitans intestinipullorum</name>
    <dbReference type="NCBI Taxonomy" id="2840820"/>
    <lineage>
        <taxon>Bacteria</taxon>
        <taxon>Bacillati</taxon>
        <taxon>Mycoplasmatota</taxon>
        <taxon>Mycoplasmatota incertae sedis</taxon>
        <taxon>Candidatus Fimihabitans</taxon>
    </lineage>
</organism>
<feature type="transmembrane region" description="Helical" evidence="7">
    <location>
        <begin position="303"/>
        <end position="320"/>
    </location>
</feature>
<protein>
    <submittedName>
        <fullName evidence="8">Dicarboxylate/amino acid:cation symporter</fullName>
    </submittedName>
</protein>
<dbReference type="PANTHER" id="PTHR42865:SF7">
    <property type="entry name" value="PROTON_GLUTAMATE-ASPARTATE SYMPORTER"/>
    <property type="match status" value="1"/>
</dbReference>
<dbReference type="PRINTS" id="PR00173">
    <property type="entry name" value="EDTRNSPORT"/>
</dbReference>
<feature type="transmembrane region" description="Helical" evidence="7">
    <location>
        <begin position="147"/>
        <end position="165"/>
    </location>
</feature>
<evidence type="ECO:0000313" key="8">
    <source>
        <dbReference type="EMBL" id="HIU22323.1"/>
    </source>
</evidence>
<evidence type="ECO:0000256" key="1">
    <source>
        <dbReference type="ARBA" id="ARBA00004651"/>
    </source>
</evidence>
<evidence type="ECO:0000256" key="6">
    <source>
        <dbReference type="ARBA" id="ARBA00023136"/>
    </source>
</evidence>
<comment type="caution">
    <text evidence="8">The sequence shown here is derived from an EMBL/GenBank/DDBJ whole genome shotgun (WGS) entry which is preliminary data.</text>
</comment>
<reference evidence="8" key="1">
    <citation type="submission" date="2020-10" db="EMBL/GenBank/DDBJ databases">
        <authorList>
            <person name="Gilroy R."/>
        </authorList>
    </citation>
    <scope>NUCLEOTIDE SEQUENCE</scope>
    <source>
        <strain evidence="8">CHK197-8231</strain>
    </source>
</reference>
<reference evidence="8" key="2">
    <citation type="journal article" date="2021" name="PeerJ">
        <title>Extensive microbial diversity within the chicken gut microbiome revealed by metagenomics and culture.</title>
        <authorList>
            <person name="Gilroy R."/>
            <person name="Ravi A."/>
            <person name="Getino M."/>
            <person name="Pursley I."/>
            <person name="Horton D.L."/>
            <person name="Alikhan N.F."/>
            <person name="Baker D."/>
            <person name="Gharbi K."/>
            <person name="Hall N."/>
            <person name="Watson M."/>
            <person name="Adriaenssens E.M."/>
            <person name="Foster-Nyarko E."/>
            <person name="Jarju S."/>
            <person name="Secka A."/>
            <person name="Antonio M."/>
            <person name="Oren A."/>
            <person name="Chaudhuri R.R."/>
            <person name="La Ragione R."/>
            <person name="Hildebrand F."/>
            <person name="Pallen M.J."/>
        </authorList>
    </citation>
    <scope>NUCLEOTIDE SEQUENCE</scope>
    <source>
        <strain evidence="8">CHK197-8231</strain>
    </source>
</reference>
<feature type="transmembrane region" description="Helical" evidence="7">
    <location>
        <begin position="12"/>
        <end position="33"/>
    </location>
</feature>
<keyword evidence="2" id="KW-0813">Transport</keyword>
<evidence type="ECO:0000256" key="2">
    <source>
        <dbReference type="ARBA" id="ARBA00022448"/>
    </source>
</evidence>
<feature type="transmembrane region" description="Helical" evidence="7">
    <location>
        <begin position="45"/>
        <end position="69"/>
    </location>
</feature>
<accession>A0A9D1HVD9</accession>
<dbReference type="PANTHER" id="PTHR42865">
    <property type="entry name" value="PROTON/GLUTAMATE-ASPARTATE SYMPORTER"/>
    <property type="match status" value="1"/>
</dbReference>
<keyword evidence="5 7" id="KW-1133">Transmembrane helix</keyword>
<dbReference type="GO" id="GO:0006835">
    <property type="term" value="P:dicarboxylic acid transport"/>
    <property type="evidence" value="ECO:0007669"/>
    <property type="project" value="TreeGrafter"/>
</dbReference>
<keyword evidence="4 7" id="KW-0812">Transmembrane</keyword>
<sequence>MSFFKSKTFRAYRFPLILLASIILGSILGIVLKEDAVVLKPFGDIFLNMMYTLVVPLVFFTISSSVANMIDMKRLGKILRYLFFVFIITSAIAALIMLIVVLVIDPVGNTKIAIDAAEQIEKVNIGEQIVSALTVTDFSALLSRNNMLPLIIFTILFGIGISKIGTKGTAIAQALDALSKAMMTVVHIVMYYAPIGLCAYFASLIGEFGPNLLGSYAKSMAIYYVLCIVYFFVFYVLYSYLAGGKKGVRVFFKHVFPVAITSLATQSSLASLPTGLEQTKEMGVPKDVREVTLPIGATMHMEGSAMGAILKIVFLFGIFGKEFSGIDTYAIAILIAVLSGVVMSGIPGGGLIGEMLIVSLYGFPPSAFAIIATIGWLIDPPATCLNVVGDSTSAMMTTRLVEGKYWLDKEAERT</sequence>
<evidence type="ECO:0000256" key="4">
    <source>
        <dbReference type="ARBA" id="ARBA00022692"/>
    </source>
</evidence>
<feature type="transmembrane region" description="Helical" evidence="7">
    <location>
        <begin position="222"/>
        <end position="243"/>
    </location>
</feature>
<name>A0A9D1HVD9_9BACT</name>
<dbReference type="InterPro" id="IPR001991">
    <property type="entry name" value="Na-dicarboxylate_symporter"/>
</dbReference>
<evidence type="ECO:0000256" key="5">
    <source>
        <dbReference type="ARBA" id="ARBA00022989"/>
    </source>
</evidence>
<dbReference type="AlphaFoldDB" id="A0A9D1HVD9"/>
<keyword evidence="3" id="KW-1003">Cell membrane</keyword>
<evidence type="ECO:0000256" key="3">
    <source>
        <dbReference type="ARBA" id="ARBA00022475"/>
    </source>
</evidence>
<feature type="transmembrane region" description="Helical" evidence="7">
    <location>
        <begin position="326"/>
        <end position="346"/>
    </location>
</feature>
<evidence type="ECO:0000256" key="7">
    <source>
        <dbReference type="SAM" id="Phobius"/>
    </source>
</evidence>
<keyword evidence="6 7" id="KW-0472">Membrane</keyword>
<feature type="transmembrane region" description="Helical" evidence="7">
    <location>
        <begin position="358"/>
        <end position="378"/>
    </location>
</feature>
<dbReference type="InterPro" id="IPR036458">
    <property type="entry name" value="Na:dicarbo_symporter_sf"/>
</dbReference>
<feature type="transmembrane region" description="Helical" evidence="7">
    <location>
        <begin position="177"/>
        <end position="202"/>
    </location>
</feature>
<dbReference type="Gene3D" id="1.10.3860.10">
    <property type="entry name" value="Sodium:dicarboxylate symporter"/>
    <property type="match status" value="1"/>
</dbReference>
<dbReference type="GO" id="GO:0005886">
    <property type="term" value="C:plasma membrane"/>
    <property type="evidence" value="ECO:0007669"/>
    <property type="project" value="UniProtKB-SubCell"/>
</dbReference>
<comment type="subcellular location">
    <subcellularLocation>
        <location evidence="1">Cell membrane</location>
        <topology evidence="1">Multi-pass membrane protein</topology>
    </subcellularLocation>
</comment>
<evidence type="ECO:0000313" key="9">
    <source>
        <dbReference type="Proteomes" id="UP000824087"/>
    </source>
</evidence>
<gene>
    <name evidence="8" type="ORF">IAD49_01940</name>
</gene>
<dbReference type="Pfam" id="PF00375">
    <property type="entry name" value="SDF"/>
    <property type="match status" value="1"/>
</dbReference>
<dbReference type="Proteomes" id="UP000824087">
    <property type="component" value="Unassembled WGS sequence"/>
</dbReference>
<feature type="transmembrane region" description="Helical" evidence="7">
    <location>
        <begin position="81"/>
        <end position="104"/>
    </location>
</feature>